<gene>
    <name evidence="1" type="ORF">M430DRAFT_254184</name>
</gene>
<dbReference type="Proteomes" id="UP000241818">
    <property type="component" value="Unassembled WGS sequence"/>
</dbReference>
<dbReference type="AlphaFoldDB" id="A0A2T3AXV4"/>
<dbReference type="EMBL" id="KZ679013">
    <property type="protein sequence ID" value="PSS14897.1"/>
    <property type="molecule type" value="Genomic_DNA"/>
</dbReference>
<dbReference type="RefSeq" id="XP_024719496.1">
    <property type="nucleotide sequence ID" value="XM_024865244.1"/>
</dbReference>
<dbReference type="InParanoid" id="A0A2T3AXV4"/>
<sequence length="190" mass="21164">MCTEAHSIVPPIPLPLCWNIPKPREMTEKIGSAGVEVGAAAGAGAGWDRGEDETRLDIGHTRMLNLASRETNCVTLVWQGDGRENRDLYKIRESDVIDTVCREARRGAWGMMFQGGYRRSSTPPGTESLQIVTGSSRQFLHNNGAAKGWKTDGWVRRGEGRGEERRERRGGNRWLHVYNFTIGTIEPSVI</sequence>
<reference evidence="1 2" key="1">
    <citation type="journal article" date="2018" name="New Phytol.">
        <title>Comparative genomics and transcriptomics depict ericoid mycorrhizal fungi as versatile saprotrophs and plant mutualists.</title>
        <authorList>
            <person name="Martino E."/>
            <person name="Morin E."/>
            <person name="Grelet G.A."/>
            <person name="Kuo A."/>
            <person name="Kohler A."/>
            <person name="Daghino S."/>
            <person name="Barry K.W."/>
            <person name="Cichocki N."/>
            <person name="Clum A."/>
            <person name="Dockter R.B."/>
            <person name="Hainaut M."/>
            <person name="Kuo R.C."/>
            <person name="LaButti K."/>
            <person name="Lindahl B.D."/>
            <person name="Lindquist E.A."/>
            <person name="Lipzen A."/>
            <person name="Khouja H.R."/>
            <person name="Magnuson J."/>
            <person name="Murat C."/>
            <person name="Ohm R.A."/>
            <person name="Singer S.W."/>
            <person name="Spatafora J.W."/>
            <person name="Wang M."/>
            <person name="Veneault-Fourrey C."/>
            <person name="Henrissat B."/>
            <person name="Grigoriev I.V."/>
            <person name="Martin F.M."/>
            <person name="Perotto S."/>
        </authorList>
    </citation>
    <scope>NUCLEOTIDE SEQUENCE [LARGE SCALE GENOMIC DNA]</scope>
    <source>
        <strain evidence="1 2">ATCC 22711</strain>
    </source>
</reference>
<name>A0A2T3AXV4_AMORE</name>
<dbReference type="GeneID" id="36573325"/>
<evidence type="ECO:0000313" key="1">
    <source>
        <dbReference type="EMBL" id="PSS14897.1"/>
    </source>
</evidence>
<protein>
    <submittedName>
        <fullName evidence="1">Uncharacterized protein</fullName>
    </submittedName>
</protein>
<organism evidence="1 2">
    <name type="scientific">Amorphotheca resinae ATCC 22711</name>
    <dbReference type="NCBI Taxonomy" id="857342"/>
    <lineage>
        <taxon>Eukaryota</taxon>
        <taxon>Fungi</taxon>
        <taxon>Dikarya</taxon>
        <taxon>Ascomycota</taxon>
        <taxon>Pezizomycotina</taxon>
        <taxon>Leotiomycetes</taxon>
        <taxon>Helotiales</taxon>
        <taxon>Amorphothecaceae</taxon>
        <taxon>Amorphotheca</taxon>
    </lineage>
</organism>
<evidence type="ECO:0000313" key="2">
    <source>
        <dbReference type="Proteomes" id="UP000241818"/>
    </source>
</evidence>
<proteinExistence type="predicted"/>
<keyword evidence="2" id="KW-1185">Reference proteome</keyword>
<accession>A0A2T3AXV4</accession>